<evidence type="ECO:0000313" key="12">
    <source>
        <dbReference type="Proteomes" id="UP000811844"/>
    </source>
</evidence>
<dbReference type="Proteomes" id="UP000811844">
    <property type="component" value="Unassembled WGS sequence"/>
</dbReference>
<dbReference type="SMART" id="SM00382">
    <property type="entry name" value="AAA"/>
    <property type="match status" value="1"/>
</dbReference>
<keyword evidence="3" id="KW-0547">Nucleotide-binding</keyword>
<comment type="subcellular location">
    <subcellularLocation>
        <location evidence="1">Cell membrane</location>
        <topology evidence="1">Multi-pass membrane protein</topology>
    </subcellularLocation>
</comment>
<dbReference type="InterPro" id="IPR003593">
    <property type="entry name" value="AAA+_ATPase"/>
</dbReference>
<dbReference type="SUPFAM" id="SSF52540">
    <property type="entry name" value="P-loop containing nucleoside triphosphate hydrolases"/>
    <property type="match status" value="1"/>
</dbReference>
<reference evidence="11 12" key="1">
    <citation type="submission" date="2020-02" db="EMBL/GenBank/DDBJ databases">
        <title>Shewanella WXL01 sp. nov., a marine bacterium isolated from green algae in Luhuitou Fringing Reef (Northern South China Sea).</title>
        <authorList>
            <person name="Wang X."/>
        </authorList>
    </citation>
    <scope>NUCLEOTIDE SEQUENCE [LARGE SCALE GENOMIC DNA]</scope>
    <source>
        <strain evidence="11 12">MCCC 1A01895</strain>
    </source>
</reference>
<keyword evidence="6 7" id="KW-0472">Membrane</keyword>
<dbReference type="InterPro" id="IPR017750">
    <property type="entry name" value="ATPase_T1SS"/>
</dbReference>
<evidence type="ECO:0000256" key="3">
    <source>
        <dbReference type="ARBA" id="ARBA00022741"/>
    </source>
</evidence>
<dbReference type="Gene3D" id="3.90.70.10">
    <property type="entry name" value="Cysteine proteinases"/>
    <property type="match status" value="1"/>
</dbReference>
<keyword evidence="4" id="KW-0067">ATP-binding</keyword>
<dbReference type="NCBIfam" id="TIGR03375">
    <property type="entry name" value="type_I_sec_LssB"/>
    <property type="match status" value="1"/>
</dbReference>
<dbReference type="PROSITE" id="PS50990">
    <property type="entry name" value="PEPTIDASE_C39"/>
    <property type="match status" value="1"/>
</dbReference>
<dbReference type="InterPro" id="IPR039421">
    <property type="entry name" value="Type_1_exporter"/>
</dbReference>
<dbReference type="Pfam" id="PF03412">
    <property type="entry name" value="Peptidase_C39"/>
    <property type="match status" value="1"/>
</dbReference>
<gene>
    <name evidence="11" type="ORF">G3R48_09420</name>
</gene>
<feature type="transmembrane region" description="Helical" evidence="7">
    <location>
        <begin position="176"/>
        <end position="198"/>
    </location>
</feature>
<name>A0ABS5I2S3_9GAMM</name>
<dbReference type="EMBL" id="JAAIKR010000007">
    <property type="protein sequence ID" value="MBR9728196.1"/>
    <property type="molecule type" value="Genomic_DNA"/>
</dbReference>
<accession>A0ABS5I2S3</accession>
<dbReference type="InterPro" id="IPR027417">
    <property type="entry name" value="P-loop_NTPase"/>
</dbReference>
<dbReference type="Pfam" id="PF00664">
    <property type="entry name" value="ABC_membrane"/>
    <property type="match status" value="1"/>
</dbReference>
<dbReference type="Gene3D" id="1.20.1560.10">
    <property type="entry name" value="ABC transporter type 1, transmembrane domain"/>
    <property type="match status" value="1"/>
</dbReference>
<evidence type="ECO:0000256" key="4">
    <source>
        <dbReference type="ARBA" id="ARBA00022840"/>
    </source>
</evidence>
<dbReference type="CDD" id="cd18587">
    <property type="entry name" value="ABC_6TM_LapB_like"/>
    <property type="match status" value="1"/>
</dbReference>
<evidence type="ECO:0000256" key="1">
    <source>
        <dbReference type="ARBA" id="ARBA00004651"/>
    </source>
</evidence>
<proteinExistence type="predicted"/>
<sequence length="725" mass="79519">MALSANTKEQQWSIQASQRVKVDPLLDSLVILTEHFGNPCSPESLVAGLPLSGEVINPEIFPQAASRAGLTAKLSRKDLTQIPDILLPCILLLKDKQACILRQIDTEANTIIIQQPESGGEKQLRIEELESVYVGYAFLVKQQYRGDKNFDVHIHDNQSHWLFQTIKDAAPIYRDALIASILVNIFALVSPLFIMNVYDKVVPNLAFESLWVLAIGAGIAYLFDLILRQLRSYLIDVAGKKIDIIVSSQLFAKAIGIPLSKRSPSVGGMAKQLGEFESIREFLTSATITALVDLPFALLFIVVIYIVAGDLALVPIIASTLIIFFTLYIQPRLKAAIEESNRFASLKHGHLIESLSALESIKANGAEGLVQKSWQQMIAHTANWNLKTKKLTNSVSNLANFVVQLSVVTVVILGVYRVADNAISMGGIIAAVMLASRAISPMAQMAGLITRGNYTASSLRQLNQIMDQESEFDNKGNLVSTQRLKGKINADNVSFTYPETEKPIIYPSSITLQPGERVAIIGRNGSGKSTLAKLLLGLFKPSDGSLRYDGLDSGQIHPSDLRRNFGYLPQDITLFHGSIRDNILFGSRQVTEHQLIRAVQLSGVSQFTNLVAEGLDQQVGEGGLALSRGQRQMVALARATLNDPPVLLMDEPTASLDARAEKQFIQAMKQVSQDRSLILITHKMHLLSLVDRIIVLDQGHIIADGEKNDILKKLNEGLLAKGKSQ</sequence>
<feature type="domain" description="Peptidase C39" evidence="10">
    <location>
        <begin position="15"/>
        <end position="140"/>
    </location>
</feature>
<feature type="transmembrane region" description="Helical" evidence="7">
    <location>
        <begin position="312"/>
        <end position="329"/>
    </location>
</feature>
<evidence type="ECO:0000259" key="9">
    <source>
        <dbReference type="PROSITE" id="PS50929"/>
    </source>
</evidence>
<feature type="domain" description="ABC transmembrane type-1" evidence="9">
    <location>
        <begin position="176"/>
        <end position="450"/>
    </location>
</feature>
<keyword evidence="5 7" id="KW-1133">Transmembrane helix</keyword>
<feature type="transmembrane region" description="Helical" evidence="7">
    <location>
        <begin position="282"/>
        <end position="306"/>
    </location>
</feature>
<comment type="caution">
    <text evidence="11">The sequence shown here is derived from an EMBL/GenBank/DDBJ whole genome shotgun (WGS) entry which is preliminary data.</text>
</comment>
<feature type="transmembrane region" description="Helical" evidence="7">
    <location>
        <begin position="397"/>
        <end position="416"/>
    </location>
</feature>
<dbReference type="InterPro" id="IPR003439">
    <property type="entry name" value="ABC_transporter-like_ATP-bd"/>
</dbReference>
<organism evidence="11 12">
    <name type="scientific">Shewanella intestini</name>
    <dbReference type="NCBI Taxonomy" id="2017544"/>
    <lineage>
        <taxon>Bacteria</taxon>
        <taxon>Pseudomonadati</taxon>
        <taxon>Pseudomonadota</taxon>
        <taxon>Gammaproteobacteria</taxon>
        <taxon>Alteromonadales</taxon>
        <taxon>Shewanellaceae</taxon>
        <taxon>Shewanella</taxon>
    </lineage>
</organism>
<dbReference type="PROSITE" id="PS50893">
    <property type="entry name" value="ABC_TRANSPORTER_2"/>
    <property type="match status" value="1"/>
</dbReference>
<dbReference type="Gene3D" id="3.40.50.300">
    <property type="entry name" value="P-loop containing nucleotide triphosphate hydrolases"/>
    <property type="match status" value="1"/>
</dbReference>
<feature type="domain" description="ABC transporter" evidence="8">
    <location>
        <begin position="488"/>
        <end position="723"/>
    </location>
</feature>
<evidence type="ECO:0000259" key="8">
    <source>
        <dbReference type="PROSITE" id="PS50893"/>
    </source>
</evidence>
<dbReference type="PANTHER" id="PTHR24221">
    <property type="entry name" value="ATP-BINDING CASSETTE SUB-FAMILY B"/>
    <property type="match status" value="1"/>
</dbReference>
<keyword evidence="12" id="KW-1185">Reference proteome</keyword>
<evidence type="ECO:0000256" key="2">
    <source>
        <dbReference type="ARBA" id="ARBA00022692"/>
    </source>
</evidence>
<feature type="transmembrane region" description="Helical" evidence="7">
    <location>
        <begin position="210"/>
        <end position="227"/>
    </location>
</feature>
<dbReference type="PANTHER" id="PTHR24221:SF248">
    <property type="entry name" value="ABC TRANSPORTER TRANSMEMBRANE REGION"/>
    <property type="match status" value="1"/>
</dbReference>
<evidence type="ECO:0000313" key="11">
    <source>
        <dbReference type="EMBL" id="MBR9728196.1"/>
    </source>
</evidence>
<dbReference type="PROSITE" id="PS50929">
    <property type="entry name" value="ABC_TM1F"/>
    <property type="match status" value="1"/>
</dbReference>
<evidence type="ECO:0000256" key="6">
    <source>
        <dbReference type="ARBA" id="ARBA00023136"/>
    </source>
</evidence>
<dbReference type="RefSeq" id="WP_153664693.1">
    <property type="nucleotide sequence ID" value="NZ_JAAIKR010000007.1"/>
</dbReference>
<dbReference type="InterPro" id="IPR011527">
    <property type="entry name" value="ABC1_TM_dom"/>
</dbReference>
<keyword evidence="2 7" id="KW-0812">Transmembrane</keyword>
<protein>
    <submittedName>
        <fullName evidence="11">Type I secretion system permease/ATPase</fullName>
    </submittedName>
</protein>
<dbReference type="SUPFAM" id="SSF90123">
    <property type="entry name" value="ABC transporter transmembrane region"/>
    <property type="match status" value="1"/>
</dbReference>
<dbReference type="InterPro" id="IPR036640">
    <property type="entry name" value="ABC1_TM_sf"/>
</dbReference>
<dbReference type="CDD" id="cd02421">
    <property type="entry name" value="Peptidase_C39_likeD"/>
    <property type="match status" value="1"/>
</dbReference>
<dbReference type="InterPro" id="IPR005074">
    <property type="entry name" value="Peptidase_C39"/>
</dbReference>
<evidence type="ECO:0000256" key="5">
    <source>
        <dbReference type="ARBA" id="ARBA00022989"/>
    </source>
</evidence>
<dbReference type="Pfam" id="PF00005">
    <property type="entry name" value="ABC_tran"/>
    <property type="match status" value="1"/>
</dbReference>
<evidence type="ECO:0000259" key="10">
    <source>
        <dbReference type="PROSITE" id="PS50990"/>
    </source>
</evidence>
<evidence type="ECO:0000256" key="7">
    <source>
        <dbReference type="SAM" id="Phobius"/>
    </source>
</evidence>